<evidence type="ECO:0000256" key="4">
    <source>
        <dbReference type="ARBA" id="ARBA00022857"/>
    </source>
</evidence>
<evidence type="ECO:0000256" key="2">
    <source>
        <dbReference type="ARBA" id="ARBA00009975"/>
    </source>
</evidence>
<gene>
    <name evidence="7" type="primary">zwf</name>
    <name evidence="10" type="ORF">OY14_03185</name>
</gene>
<keyword evidence="3 7" id="KW-0313">Glucose metabolism</keyword>
<evidence type="ECO:0000256" key="3">
    <source>
        <dbReference type="ARBA" id="ARBA00022526"/>
    </source>
</evidence>
<dbReference type="SUPFAM" id="SSF55347">
    <property type="entry name" value="Glyceraldehyde-3-phosphate dehydrogenase-like, C-terminal domain"/>
    <property type="match status" value="1"/>
</dbReference>
<feature type="binding site" evidence="7">
    <location>
        <position position="176"/>
    </location>
    <ligand>
        <name>substrate</name>
    </ligand>
</feature>
<dbReference type="GO" id="GO:0005829">
    <property type="term" value="C:cytosol"/>
    <property type="evidence" value="ECO:0007669"/>
    <property type="project" value="TreeGrafter"/>
</dbReference>
<keyword evidence="4 7" id="KW-0521">NADP</keyword>
<comment type="pathway">
    <text evidence="1 7">Carbohydrate degradation; pentose phosphate pathway; D-ribulose 5-phosphate from D-glucose 6-phosphate (oxidative stage): step 1/3.</text>
</comment>
<sequence>MVEKNVSNFDIVIFGVTGNLSRRKLIPSIFNLFKNRYISNFRVIGFSRKIFTDKEFRSYIKDSLWQEETDSLIEIFLNFFIYIPGDFNEKEPYVKLSKFLDKNRETIYYLSTSPIFYGPIINHLKEFFLNERLTLSKIVLEKPFGSSLETAKKLNSLLYSAFREDQIYRIDHYLGKETVQNIFTFRFGNSIFENIWNNRYVDFVQITVAEELGLDGRAEYYDSVGALKDMVQNHILQLLSLVAMESPIKFDSKFIHDEKVKVLKSLRKISKDDVKNCIVKGQYIGSQVQGVFKKGYKDETESLVNSNTETYLAMKVFINNWRWSGVPFYLRTGKGLARKFSEIYIQFKKPSFTLFNNSSVDFSNALIFRIQPRDGIEIKFNTKKPGYNYEIQTANMEFSYHGAFKRLFDEAYERLLLDAFLGDGTLYATSDEIESSWEFVSDIANKWEDVEICNYFYGSEGPKEIDSILEKDHFWRKI</sequence>
<organism evidence="10 11">
    <name type="scientific">Borreliella chilensis</name>
    <dbReference type="NCBI Taxonomy" id="1245910"/>
    <lineage>
        <taxon>Bacteria</taxon>
        <taxon>Pseudomonadati</taxon>
        <taxon>Spirochaetota</taxon>
        <taxon>Spirochaetia</taxon>
        <taxon>Spirochaetales</taxon>
        <taxon>Borreliaceae</taxon>
        <taxon>Borreliella</taxon>
    </lineage>
</organism>
<evidence type="ECO:0000259" key="9">
    <source>
        <dbReference type="Pfam" id="PF02781"/>
    </source>
</evidence>
<protein>
    <recommendedName>
        <fullName evidence="7">Glucose-6-phosphate 1-dehydrogenase</fullName>
        <shortName evidence="7">G6PD</shortName>
        <ecNumber evidence="7">1.1.1.49</ecNumber>
    </recommendedName>
</protein>
<dbReference type="PANTHER" id="PTHR23429">
    <property type="entry name" value="GLUCOSE-6-PHOSPHATE 1-DEHYDROGENASE G6PD"/>
    <property type="match status" value="1"/>
</dbReference>
<comment type="function">
    <text evidence="7">Catalyzes the oxidation of glucose 6-phosphate to 6-phosphogluconolactone.</text>
</comment>
<feature type="binding site" evidence="7">
    <location>
        <position position="210"/>
    </location>
    <ligand>
        <name>substrate</name>
    </ligand>
</feature>
<feature type="binding site" evidence="7">
    <location>
        <position position="142"/>
    </location>
    <ligand>
        <name>NADP(+)</name>
        <dbReference type="ChEBI" id="CHEBI:58349"/>
    </ligand>
</feature>
<dbReference type="SUPFAM" id="SSF51735">
    <property type="entry name" value="NAD(P)-binding Rossmann-fold domains"/>
    <property type="match status" value="1"/>
</dbReference>
<dbReference type="PIRSF" id="PIRSF000110">
    <property type="entry name" value="G6PD"/>
    <property type="match status" value="1"/>
</dbReference>
<dbReference type="AlphaFoldDB" id="A0A0A7V2I1"/>
<evidence type="ECO:0000259" key="8">
    <source>
        <dbReference type="Pfam" id="PF00479"/>
    </source>
</evidence>
<evidence type="ECO:0000256" key="6">
    <source>
        <dbReference type="ARBA" id="ARBA00023277"/>
    </source>
</evidence>
<dbReference type="Pfam" id="PF00479">
    <property type="entry name" value="G6PD_N"/>
    <property type="match status" value="1"/>
</dbReference>
<dbReference type="PANTHER" id="PTHR23429:SF0">
    <property type="entry name" value="GLUCOSE-6-PHOSPHATE 1-DEHYDROGENASE"/>
    <property type="match status" value="1"/>
</dbReference>
<dbReference type="EMBL" id="CP009910">
    <property type="protein sequence ID" value="AJA90427.1"/>
    <property type="molecule type" value="Genomic_DNA"/>
</dbReference>
<feature type="domain" description="Glucose-6-phosphate dehydrogenase NAD-binding" evidence="8">
    <location>
        <begin position="12"/>
        <end position="181"/>
    </location>
</feature>
<feature type="binding site" evidence="7">
    <location>
        <begin position="86"/>
        <end position="87"/>
    </location>
    <ligand>
        <name>NADP(+)</name>
        <dbReference type="ChEBI" id="CHEBI:58349"/>
    </ligand>
</feature>
<dbReference type="PROSITE" id="PS00069">
    <property type="entry name" value="G6P_DEHYDROGENASE"/>
    <property type="match status" value="1"/>
</dbReference>
<keyword evidence="5 7" id="KW-0560">Oxidoreductase</keyword>
<keyword evidence="6 7" id="KW-0119">Carbohydrate metabolism</keyword>
<feature type="active site" description="Proton acceptor" evidence="7">
    <location>
        <position position="234"/>
    </location>
</feature>
<feature type="binding site" evidence="7">
    <location>
        <position position="339"/>
    </location>
    <ligand>
        <name>substrate</name>
    </ligand>
</feature>
<reference evidence="10 11" key="1">
    <citation type="journal article" date="2015" name="Genome Announc.">
        <title>Genome Sequence of Borrelia chilensis VA1, a South American Member of the Lyme Borreliosis Group.</title>
        <authorList>
            <person name="Huang W."/>
            <person name="Ojaimi C."/>
            <person name="Fallon J.T."/>
            <person name="Travisany D."/>
            <person name="Maass A."/>
            <person name="Ivanova L."/>
            <person name="Tomova A."/>
            <person name="Gonzalez-Acuna D."/>
            <person name="Godfrey H.P."/>
            <person name="Cabello F.C."/>
        </authorList>
    </citation>
    <scope>NUCLEOTIDE SEQUENCE [LARGE SCALE GENOMIC DNA]</scope>
    <source>
        <strain evidence="10 11">VA1</strain>
    </source>
</reference>
<evidence type="ECO:0000256" key="1">
    <source>
        <dbReference type="ARBA" id="ARBA00004937"/>
    </source>
</evidence>
<dbReference type="KEGG" id="bchi:OY14_03185"/>
<feature type="domain" description="Glucose-6-phosphate dehydrogenase C-terminal" evidence="9">
    <location>
        <begin position="184"/>
        <end position="475"/>
    </location>
</feature>
<dbReference type="InterPro" id="IPR001282">
    <property type="entry name" value="G6P_DH"/>
</dbReference>
<keyword evidence="11" id="KW-1185">Reference proteome</keyword>
<dbReference type="HOGENOM" id="CLU_013524_5_0_12"/>
<comment type="catalytic activity">
    <reaction evidence="7">
        <text>D-glucose 6-phosphate + NADP(+) = 6-phospho-D-glucono-1,5-lactone + NADPH + H(+)</text>
        <dbReference type="Rhea" id="RHEA:15841"/>
        <dbReference type="ChEBI" id="CHEBI:15378"/>
        <dbReference type="ChEBI" id="CHEBI:57783"/>
        <dbReference type="ChEBI" id="CHEBI:57955"/>
        <dbReference type="ChEBI" id="CHEBI:58349"/>
        <dbReference type="ChEBI" id="CHEBI:61548"/>
        <dbReference type="EC" id="1.1.1.49"/>
    </reaction>
</comment>
<dbReference type="GO" id="GO:0009051">
    <property type="term" value="P:pentose-phosphate shunt, oxidative branch"/>
    <property type="evidence" value="ECO:0007669"/>
    <property type="project" value="TreeGrafter"/>
</dbReference>
<dbReference type="GO" id="GO:0006006">
    <property type="term" value="P:glucose metabolic process"/>
    <property type="evidence" value="ECO:0007669"/>
    <property type="project" value="UniProtKB-KW"/>
</dbReference>
<evidence type="ECO:0000256" key="5">
    <source>
        <dbReference type="ARBA" id="ARBA00023002"/>
    </source>
</evidence>
<feature type="binding site" evidence="7">
    <location>
        <position position="172"/>
    </location>
    <ligand>
        <name>substrate</name>
    </ligand>
</feature>
<evidence type="ECO:0000256" key="7">
    <source>
        <dbReference type="HAMAP-Rule" id="MF_00966"/>
    </source>
</evidence>
<dbReference type="PRINTS" id="PR00079">
    <property type="entry name" value="G6PDHDRGNASE"/>
</dbReference>
<dbReference type="Pfam" id="PF02781">
    <property type="entry name" value="G6PD_C"/>
    <property type="match status" value="1"/>
</dbReference>
<feature type="binding site" evidence="7">
    <location>
        <position position="48"/>
    </location>
    <ligand>
        <name>NADP(+)</name>
        <dbReference type="ChEBI" id="CHEBI:58349"/>
    </ligand>
</feature>
<dbReference type="GO" id="GO:0050661">
    <property type="term" value="F:NADP binding"/>
    <property type="evidence" value="ECO:0007669"/>
    <property type="project" value="UniProtKB-UniRule"/>
</dbReference>
<dbReference type="InterPro" id="IPR019796">
    <property type="entry name" value="G6P_DH_AS"/>
</dbReference>
<evidence type="ECO:0000313" key="10">
    <source>
        <dbReference type="EMBL" id="AJA90427.1"/>
    </source>
</evidence>
<accession>A0A0A7V2I1</accession>
<dbReference type="Gene3D" id="3.30.360.10">
    <property type="entry name" value="Dihydrodipicolinate Reductase, domain 2"/>
    <property type="match status" value="1"/>
</dbReference>
<dbReference type="UniPathway" id="UPA00115">
    <property type="reaction ID" value="UER00408"/>
</dbReference>
<name>A0A0A7V2I1_9SPIR</name>
<dbReference type="EC" id="1.1.1.49" evidence="7"/>
<dbReference type="HAMAP" id="MF_00966">
    <property type="entry name" value="G6PD"/>
    <property type="match status" value="1"/>
</dbReference>
<proteinExistence type="inferred from homology"/>
<comment type="similarity">
    <text evidence="2 7">Belongs to the glucose-6-phosphate dehydrogenase family.</text>
</comment>
<dbReference type="InterPro" id="IPR022674">
    <property type="entry name" value="G6P_DH_NAD-bd"/>
</dbReference>
<dbReference type="GO" id="GO:0004345">
    <property type="term" value="F:glucose-6-phosphate dehydrogenase activity"/>
    <property type="evidence" value="ECO:0007669"/>
    <property type="project" value="UniProtKB-UniRule"/>
</dbReference>
<evidence type="ECO:0000313" key="11">
    <source>
        <dbReference type="Proteomes" id="UP000030940"/>
    </source>
</evidence>
<comment type="caution">
    <text evidence="7">Lacks conserved residue(s) required for the propagation of feature annotation.</text>
</comment>
<dbReference type="Proteomes" id="UP000030940">
    <property type="component" value="Chromosome"/>
</dbReference>
<feature type="binding site" evidence="7">
    <location>
        <position position="229"/>
    </location>
    <ligand>
        <name>substrate</name>
    </ligand>
</feature>
<dbReference type="STRING" id="1245910.OY14_03185"/>
<feature type="binding site" evidence="7">
    <location>
        <position position="334"/>
    </location>
    <ligand>
        <name>substrate</name>
    </ligand>
</feature>
<dbReference type="InterPro" id="IPR036291">
    <property type="entry name" value="NAD(P)-bd_dom_sf"/>
</dbReference>
<dbReference type="NCBIfam" id="TIGR00871">
    <property type="entry name" value="zwf"/>
    <property type="match status" value="1"/>
</dbReference>
<dbReference type="InterPro" id="IPR022675">
    <property type="entry name" value="G6P_DH_C"/>
</dbReference>
<dbReference type="Gene3D" id="3.40.50.720">
    <property type="entry name" value="NAD(P)-binding Rossmann-like Domain"/>
    <property type="match status" value="1"/>
</dbReference>